<feature type="region of interest" description="Disordered" evidence="1">
    <location>
        <begin position="411"/>
        <end position="476"/>
    </location>
</feature>
<organism evidence="2 3">
    <name type="scientific">Mycena rosella</name>
    <name type="common">Pink bonnet</name>
    <name type="synonym">Agaricus rosellus</name>
    <dbReference type="NCBI Taxonomy" id="1033263"/>
    <lineage>
        <taxon>Eukaryota</taxon>
        <taxon>Fungi</taxon>
        <taxon>Dikarya</taxon>
        <taxon>Basidiomycota</taxon>
        <taxon>Agaricomycotina</taxon>
        <taxon>Agaricomycetes</taxon>
        <taxon>Agaricomycetidae</taxon>
        <taxon>Agaricales</taxon>
        <taxon>Marasmiineae</taxon>
        <taxon>Mycenaceae</taxon>
        <taxon>Mycena</taxon>
    </lineage>
</organism>
<accession>A0AAD7DVN4</accession>
<evidence type="ECO:0000313" key="2">
    <source>
        <dbReference type="EMBL" id="KAJ7700070.1"/>
    </source>
</evidence>
<name>A0AAD7DVN4_MYCRO</name>
<feature type="compositionally biased region" description="Basic and acidic residues" evidence="1">
    <location>
        <begin position="16"/>
        <end position="31"/>
    </location>
</feature>
<evidence type="ECO:0000313" key="3">
    <source>
        <dbReference type="Proteomes" id="UP001221757"/>
    </source>
</evidence>
<feature type="region of interest" description="Disordered" evidence="1">
    <location>
        <begin position="131"/>
        <end position="226"/>
    </location>
</feature>
<dbReference type="EMBL" id="JARKIE010000021">
    <property type="protein sequence ID" value="KAJ7700070.1"/>
    <property type="molecule type" value="Genomic_DNA"/>
</dbReference>
<proteinExistence type="predicted"/>
<feature type="region of interest" description="Disordered" evidence="1">
    <location>
        <begin position="16"/>
        <end position="37"/>
    </location>
</feature>
<protein>
    <submittedName>
        <fullName evidence="2">Uncharacterized protein</fullName>
    </submittedName>
</protein>
<feature type="compositionally biased region" description="Pro residues" evidence="1">
    <location>
        <begin position="177"/>
        <end position="203"/>
    </location>
</feature>
<reference evidence="2" key="1">
    <citation type="submission" date="2023-03" db="EMBL/GenBank/DDBJ databases">
        <title>Massive genome expansion in bonnet fungi (Mycena s.s.) driven by repeated elements and novel gene families across ecological guilds.</title>
        <authorList>
            <consortium name="Lawrence Berkeley National Laboratory"/>
            <person name="Harder C.B."/>
            <person name="Miyauchi S."/>
            <person name="Viragh M."/>
            <person name="Kuo A."/>
            <person name="Thoen E."/>
            <person name="Andreopoulos B."/>
            <person name="Lu D."/>
            <person name="Skrede I."/>
            <person name="Drula E."/>
            <person name="Henrissat B."/>
            <person name="Morin E."/>
            <person name="Kohler A."/>
            <person name="Barry K."/>
            <person name="LaButti K."/>
            <person name="Morin E."/>
            <person name="Salamov A."/>
            <person name="Lipzen A."/>
            <person name="Mereny Z."/>
            <person name="Hegedus B."/>
            <person name="Baldrian P."/>
            <person name="Stursova M."/>
            <person name="Weitz H."/>
            <person name="Taylor A."/>
            <person name="Grigoriev I.V."/>
            <person name="Nagy L.G."/>
            <person name="Martin F."/>
            <person name="Kauserud H."/>
        </authorList>
    </citation>
    <scope>NUCLEOTIDE SEQUENCE</scope>
    <source>
        <strain evidence="2">CBHHK067</strain>
    </source>
</reference>
<sequence length="520" mass="55196">MGKIARRADLFPSLLCDDRSPSPHPTEERLPRSLNRPRLCCRPSPTLTQFTRHTAAAAAAAARIRLYHGTAPGHGDARATSPFSAFSTPKRCKHRHAGPTECSRGERDARMGRNCRGMGARRGDLRIARCRGRTTPAVAPAESAAEHGRRPNGAIAPARSSPQTTAHSPCHPRRPPRPTARPAPRPFHTTPPTPGTPRTPRPAPDVCAPKNDKNEGDGAIGSDGAIGNCPVTPITLLARPMPHDAPRPGVYAPKNEGDGGNRPIVPVVRRWVAHPARPRPGDHPYAAATVVSAPRCSNAVAQPPKRRCCTCNISASPESDALAIPIARHSPSSPPFHDLPRPTARPGYADKACTPTTAPYAPPPTAVVSAPENTDDDVACVRPTLTALAPAAGSVSAPRTRATGRLAFAPPSVLPTARPRPAARTGHVDKGRVHPPPPLVSAPPRTRVMGRLARRHRSATHPAHPHPGDYPHATAASTPRCLNPAVPRRRNFFWSPFLTAARCATLQTSTVGHAHEGGEV</sequence>
<feature type="region of interest" description="Disordered" evidence="1">
    <location>
        <begin position="72"/>
        <end position="116"/>
    </location>
</feature>
<keyword evidence="3" id="KW-1185">Reference proteome</keyword>
<dbReference type="Proteomes" id="UP001221757">
    <property type="component" value="Unassembled WGS sequence"/>
</dbReference>
<comment type="caution">
    <text evidence="2">The sequence shown here is derived from an EMBL/GenBank/DDBJ whole genome shotgun (WGS) entry which is preliminary data.</text>
</comment>
<dbReference type="AlphaFoldDB" id="A0AAD7DVN4"/>
<evidence type="ECO:0000256" key="1">
    <source>
        <dbReference type="SAM" id="MobiDB-lite"/>
    </source>
</evidence>
<gene>
    <name evidence="2" type="ORF">B0H17DRAFT_1129074</name>
</gene>